<accession>A0ABT4D2F2</accession>
<comment type="caution">
    <text evidence="2">The sequence shown here is derived from an EMBL/GenBank/DDBJ whole genome shotgun (WGS) entry which is preliminary data.</text>
</comment>
<feature type="transmembrane region" description="Helical" evidence="1">
    <location>
        <begin position="6"/>
        <end position="24"/>
    </location>
</feature>
<protein>
    <submittedName>
        <fullName evidence="2">Uncharacterized protein</fullName>
    </submittedName>
</protein>
<keyword evidence="1" id="KW-0472">Membrane</keyword>
<dbReference type="RefSeq" id="WP_268041734.1">
    <property type="nucleotide sequence ID" value="NZ_JAPQER010000007.1"/>
</dbReference>
<keyword evidence="1" id="KW-0812">Transmembrane</keyword>
<proteinExistence type="predicted"/>
<keyword evidence="3" id="KW-1185">Reference proteome</keyword>
<sequence length="186" mass="21629">MKKNKILIINLVLLFILISVYLYTMGYRLTEVEAAKVHLGVGKNAQLFEQVNYKWGTVCLFNTPKGPRTAIAEKYMFLWKTRVAFHMTNSQDLIKTVGWANNEKCTVYAVESTDDNLAYIEMGSGSDRIKIYSEENEPMIFQWSKPIRWNDFNGIAYSKNGEAIYEFRYPKGNVLNISEIRWFPIK</sequence>
<keyword evidence="1" id="KW-1133">Transmembrane helix</keyword>
<dbReference type="Proteomes" id="UP001078443">
    <property type="component" value="Unassembled WGS sequence"/>
</dbReference>
<gene>
    <name evidence="2" type="ORF">OW763_13820</name>
</gene>
<organism evidence="2 3">
    <name type="scientific">Clostridium aestuarii</name>
    <dbReference type="NCBI Taxonomy" id="338193"/>
    <lineage>
        <taxon>Bacteria</taxon>
        <taxon>Bacillati</taxon>
        <taxon>Bacillota</taxon>
        <taxon>Clostridia</taxon>
        <taxon>Eubacteriales</taxon>
        <taxon>Clostridiaceae</taxon>
        <taxon>Clostridium</taxon>
    </lineage>
</organism>
<reference evidence="2" key="1">
    <citation type="submission" date="2022-12" db="EMBL/GenBank/DDBJ databases">
        <authorList>
            <person name="Wang J."/>
        </authorList>
    </citation>
    <scope>NUCLEOTIDE SEQUENCE</scope>
    <source>
        <strain evidence="2">HY-45-18</strain>
    </source>
</reference>
<evidence type="ECO:0000256" key="1">
    <source>
        <dbReference type="SAM" id="Phobius"/>
    </source>
</evidence>
<evidence type="ECO:0000313" key="2">
    <source>
        <dbReference type="EMBL" id="MCY6485409.1"/>
    </source>
</evidence>
<evidence type="ECO:0000313" key="3">
    <source>
        <dbReference type="Proteomes" id="UP001078443"/>
    </source>
</evidence>
<name>A0ABT4D2F2_9CLOT</name>
<dbReference type="EMBL" id="JAPQER010000007">
    <property type="protein sequence ID" value="MCY6485409.1"/>
    <property type="molecule type" value="Genomic_DNA"/>
</dbReference>